<dbReference type="PROSITE" id="PS00211">
    <property type="entry name" value="ABC_TRANSPORTER_1"/>
    <property type="match status" value="1"/>
</dbReference>
<evidence type="ECO:0000256" key="2">
    <source>
        <dbReference type="ARBA" id="ARBA00022741"/>
    </source>
</evidence>
<evidence type="ECO:0000256" key="3">
    <source>
        <dbReference type="ARBA" id="ARBA00022840"/>
    </source>
</evidence>
<dbReference type="Pfam" id="PF08402">
    <property type="entry name" value="TOBE_2"/>
    <property type="match status" value="1"/>
</dbReference>
<name>A0A1J5QZT5_9ZZZZ</name>
<dbReference type="Pfam" id="PF00005">
    <property type="entry name" value="ABC_tran"/>
    <property type="match status" value="1"/>
</dbReference>
<organism evidence="5">
    <name type="scientific">mine drainage metagenome</name>
    <dbReference type="NCBI Taxonomy" id="410659"/>
    <lineage>
        <taxon>unclassified sequences</taxon>
        <taxon>metagenomes</taxon>
        <taxon>ecological metagenomes</taxon>
    </lineage>
</organism>
<keyword evidence="3 5" id="KW-0067">ATP-binding</keyword>
<gene>
    <name evidence="5" type="primary">phnT_3</name>
    <name evidence="5" type="ORF">GALL_328310</name>
</gene>
<dbReference type="FunFam" id="3.40.50.300:FF:000425">
    <property type="entry name" value="Probable ABC transporter, ATP-binding subunit"/>
    <property type="match status" value="1"/>
</dbReference>
<dbReference type="InterPro" id="IPR050093">
    <property type="entry name" value="ABC_SmlMolc_Importer"/>
</dbReference>
<dbReference type="GO" id="GO:0016887">
    <property type="term" value="F:ATP hydrolysis activity"/>
    <property type="evidence" value="ECO:0007669"/>
    <property type="project" value="InterPro"/>
</dbReference>
<dbReference type="InterPro" id="IPR013611">
    <property type="entry name" value="Transp-assoc_OB_typ2"/>
</dbReference>
<dbReference type="GO" id="GO:0022857">
    <property type="term" value="F:transmembrane transporter activity"/>
    <property type="evidence" value="ECO:0007669"/>
    <property type="project" value="InterPro"/>
</dbReference>
<dbReference type="GO" id="GO:0005524">
    <property type="term" value="F:ATP binding"/>
    <property type="evidence" value="ECO:0007669"/>
    <property type="project" value="UniProtKB-KW"/>
</dbReference>
<keyword evidence="2" id="KW-0547">Nucleotide-binding</keyword>
<dbReference type="Gene3D" id="3.40.50.300">
    <property type="entry name" value="P-loop containing nucleotide triphosphate hydrolases"/>
    <property type="match status" value="1"/>
</dbReference>
<dbReference type="PANTHER" id="PTHR42781">
    <property type="entry name" value="SPERMIDINE/PUTRESCINE IMPORT ATP-BINDING PROTEIN POTA"/>
    <property type="match status" value="1"/>
</dbReference>
<dbReference type="InterPro" id="IPR003439">
    <property type="entry name" value="ABC_transporter-like_ATP-bd"/>
</dbReference>
<feature type="domain" description="ABC transporter" evidence="4">
    <location>
        <begin position="12"/>
        <end position="243"/>
    </location>
</feature>
<dbReference type="InterPro" id="IPR003593">
    <property type="entry name" value="AAA+_ATPase"/>
</dbReference>
<evidence type="ECO:0000259" key="4">
    <source>
        <dbReference type="PROSITE" id="PS50893"/>
    </source>
</evidence>
<dbReference type="PANTHER" id="PTHR42781:SF4">
    <property type="entry name" value="SPERMIDINE_PUTRESCINE IMPORT ATP-BINDING PROTEIN POTA"/>
    <property type="match status" value="1"/>
</dbReference>
<dbReference type="AlphaFoldDB" id="A0A1J5QZT5"/>
<dbReference type="InterPro" id="IPR008995">
    <property type="entry name" value="Mo/tungstate-bd_C_term_dom"/>
</dbReference>
<dbReference type="EMBL" id="MLJW01000551">
    <property type="protein sequence ID" value="OIQ85343.1"/>
    <property type="molecule type" value="Genomic_DNA"/>
</dbReference>
<sequence length="371" mass="39321">MATASARRGQGVDLDAVSVAYRDTKVLDNVTLHARAGEILALLGPSGSGKSTALKVIAGFVPPCAGRVRIGETDVTALPPHARGLGVVVQNYALFPHMRVEDNVAFGPRARGAAPHAIAQRVDACLRLTGMHDYRRRYPRELSGGQQQRVAIARALAVDPAVLLLDEPLSALDAQIRRGMVEEIARLHRDLPHLTIIYVTHDQSEALTLAERIAIMRDGRISAVGATQQLYQRPPNRYVAEFLGHANLLPVRLAAAGAELADVLFGDVPLRVAQPDAAAIGADALLCVRPHALRLLDGAGAAPGNTLSGTVEAVLWQGDQQLLRVACGDARLRISAPPAPHPPRVGEAVRFGFAPRDACLVRSDAALGSAA</sequence>
<dbReference type="Gene3D" id="2.40.50.100">
    <property type="match status" value="1"/>
</dbReference>
<dbReference type="SUPFAM" id="SSF50331">
    <property type="entry name" value="MOP-like"/>
    <property type="match status" value="1"/>
</dbReference>
<proteinExistence type="predicted"/>
<accession>A0A1J5QZT5</accession>
<reference evidence="5" key="1">
    <citation type="submission" date="2016-10" db="EMBL/GenBank/DDBJ databases">
        <title>Sequence of Gallionella enrichment culture.</title>
        <authorList>
            <person name="Poehlein A."/>
            <person name="Muehling M."/>
            <person name="Daniel R."/>
        </authorList>
    </citation>
    <scope>NUCLEOTIDE SEQUENCE</scope>
</reference>
<comment type="caution">
    <text evidence="5">The sequence shown here is derived from an EMBL/GenBank/DDBJ whole genome shotgun (WGS) entry which is preliminary data.</text>
</comment>
<dbReference type="SUPFAM" id="SSF52540">
    <property type="entry name" value="P-loop containing nucleoside triphosphate hydrolases"/>
    <property type="match status" value="1"/>
</dbReference>
<protein>
    <submittedName>
        <fullName evidence="5">Putative 2-aminoethylphosphonate import ATP-binding protein PhnT</fullName>
    </submittedName>
</protein>
<dbReference type="SMART" id="SM00382">
    <property type="entry name" value="AAA"/>
    <property type="match status" value="1"/>
</dbReference>
<evidence type="ECO:0000313" key="5">
    <source>
        <dbReference type="EMBL" id="OIQ85343.1"/>
    </source>
</evidence>
<keyword evidence="1" id="KW-0813">Transport</keyword>
<dbReference type="InterPro" id="IPR027417">
    <property type="entry name" value="P-loop_NTPase"/>
</dbReference>
<dbReference type="GO" id="GO:0043190">
    <property type="term" value="C:ATP-binding cassette (ABC) transporter complex"/>
    <property type="evidence" value="ECO:0007669"/>
    <property type="project" value="InterPro"/>
</dbReference>
<dbReference type="InterPro" id="IPR017871">
    <property type="entry name" value="ABC_transporter-like_CS"/>
</dbReference>
<dbReference type="PROSITE" id="PS50893">
    <property type="entry name" value="ABC_TRANSPORTER_2"/>
    <property type="match status" value="1"/>
</dbReference>
<evidence type="ECO:0000256" key="1">
    <source>
        <dbReference type="ARBA" id="ARBA00022448"/>
    </source>
</evidence>